<evidence type="ECO:0000256" key="3">
    <source>
        <dbReference type="ARBA" id="ARBA00023136"/>
    </source>
</evidence>
<dbReference type="GO" id="GO:0016020">
    <property type="term" value="C:membrane"/>
    <property type="evidence" value="ECO:0007669"/>
    <property type="project" value="InterPro"/>
</dbReference>
<dbReference type="AlphaFoldDB" id="A0A6A4PS90"/>
<keyword evidence="6" id="KW-1185">Reference proteome</keyword>
<reference evidence="6" key="1">
    <citation type="journal article" date="2020" name="Nat. Commun.">
        <title>Genome sequence of the cluster root forming white lupin.</title>
        <authorList>
            <person name="Hufnagel B."/>
            <person name="Marques A."/>
            <person name="Soriano A."/>
            <person name="Marques L."/>
            <person name="Divol F."/>
            <person name="Doumas P."/>
            <person name="Sallet E."/>
            <person name="Mancinotti D."/>
            <person name="Carrere S."/>
            <person name="Marande W."/>
            <person name="Arribat S."/>
            <person name="Keller J."/>
            <person name="Huneau C."/>
            <person name="Blein T."/>
            <person name="Aime D."/>
            <person name="Laguerre M."/>
            <person name="Taylor J."/>
            <person name="Schubert V."/>
            <person name="Nelson M."/>
            <person name="Geu-Flores F."/>
            <person name="Crespi M."/>
            <person name="Gallardo-Guerrero K."/>
            <person name="Delaux P.-M."/>
            <person name="Salse J."/>
            <person name="Berges H."/>
            <person name="Guyot R."/>
            <person name="Gouzy J."/>
            <person name="Peret B."/>
        </authorList>
    </citation>
    <scope>NUCLEOTIDE SEQUENCE [LARGE SCALE GENOMIC DNA]</scope>
    <source>
        <strain evidence="6">cv. Amiga</strain>
    </source>
</reference>
<dbReference type="Proteomes" id="UP000447434">
    <property type="component" value="Chromosome 11"/>
</dbReference>
<evidence type="ECO:0000313" key="5">
    <source>
        <dbReference type="EMBL" id="KAE9604487.1"/>
    </source>
</evidence>
<evidence type="ECO:0008006" key="7">
    <source>
        <dbReference type="Google" id="ProtNLM"/>
    </source>
</evidence>
<evidence type="ECO:0000256" key="2">
    <source>
        <dbReference type="ARBA" id="ARBA00022989"/>
    </source>
</evidence>
<proteinExistence type="predicted"/>
<dbReference type="EMBL" id="WOCE01000011">
    <property type="protein sequence ID" value="KAE9604487.1"/>
    <property type="molecule type" value="Genomic_DNA"/>
</dbReference>
<keyword evidence="2 4" id="KW-1133">Transmembrane helix</keyword>
<sequence length="171" mass="18678">MSSVFLVVPRATPSSGQSVPSPAVAGADLCFCWHYHRAVLGGFARGDEHAVSNTAPRITLRTGFMIFLSSVTRVTGNQVLYYMGLEYSTPTICTCLVSVVHNTSRFKQVISWTLLEENLYVGIAIGSMVIVMGLYSVLWGKSKEMNDNDIVQKIVIEGCCLKSNMVMATKS</sequence>
<evidence type="ECO:0000256" key="1">
    <source>
        <dbReference type="ARBA" id="ARBA00022692"/>
    </source>
</evidence>
<organism evidence="5 6">
    <name type="scientific">Lupinus albus</name>
    <name type="common">White lupine</name>
    <name type="synonym">Lupinus termis</name>
    <dbReference type="NCBI Taxonomy" id="3870"/>
    <lineage>
        <taxon>Eukaryota</taxon>
        <taxon>Viridiplantae</taxon>
        <taxon>Streptophyta</taxon>
        <taxon>Embryophyta</taxon>
        <taxon>Tracheophyta</taxon>
        <taxon>Spermatophyta</taxon>
        <taxon>Magnoliopsida</taxon>
        <taxon>eudicotyledons</taxon>
        <taxon>Gunneridae</taxon>
        <taxon>Pentapetalae</taxon>
        <taxon>rosids</taxon>
        <taxon>fabids</taxon>
        <taxon>Fabales</taxon>
        <taxon>Fabaceae</taxon>
        <taxon>Papilionoideae</taxon>
        <taxon>50 kb inversion clade</taxon>
        <taxon>genistoids sensu lato</taxon>
        <taxon>core genistoids</taxon>
        <taxon>Genisteae</taxon>
        <taxon>Lupinus</taxon>
    </lineage>
</organism>
<gene>
    <name evidence="5" type="ORF">Lalb_Chr11g0072381</name>
</gene>
<dbReference type="PANTHER" id="PTHR31218">
    <property type="entry name" value="WAT1-RELATED PROTEIN"/>
    <property type="match status" value="1"/>
</dbReference>
<dbReference type="GO" id="GO:0022857">
    <property type="term" value="F:transmembrane transporter activity"/>
    <property type="evidence" value="ECO:0007669"/>
    <property type="project" value="InterPro"/>
</dbReference>
<keyword evidence="1 4" id="KW-0812">Transmembrane</keyword>
<evidence type="ECO:0000313" key="6">
    <source>
        <dbReference type="Proteomes" id="UP000447434"/>
    </source>
</evidence>
<protein>
    <recommendedName>
        <fullName evidence="7">WAT1-related protein</fullName>
    </recommendedName>
</protein>
<accession>A0A6A4PS90</accession>
<comment type="caution">
    <text evidence="5">The sequence shown here is derived from an EMBL/GenBank/DDBJ whole genome shotgun (WGS) entry which is preliminary data.</text>
</comment>
<keyword evidence="3 4" id="KW-0472">Membrane</keyword>
<feature type="transmembrane region" description="Helical" evidence="4">
    <location>
        <begin position="119"/>
        <end position="138"/>
    </location>
</feature>
<evidence type="ECO:0000256" key="4">
    <source>
        <dbReference type="SAM" id="Phobius"/>
    </source>
</evidence>
<name>A0A6A4PS90_LUPAL</name>
<dbReference type="InterPro" id="IPR030184">
    <property type="entry name" value="WAT1-related"/>
</dbReference>